<accession>A0A0X8XYW8</accession>
<evidence type="ECO:0000313" key="2">
    <source>
        <dbReference type="Proteomes" id="UP000069850"/>
    </source>
</evidence>
<dbReference type="RefSeq" id="WP_238320400.1">
    <property type="nucleotide sequence ID" value="NZ_LT158599.1"/>
</dbReference>
<protein>
    <submittedName>
        <fullName evidence="1">Uncharacterized protein</fullName>
    </submittedName>
</protein>
<organism evidence="1 2">
    <name type="scientific">Methanoculleus bourgensis</name>
    <dbReference type="NCBI Taxonomy" id="83986"/>
    <lineage>
        <taxon>Archaea</taxon>
        <taxon>Methanobacteriati</taxon>
        <taxon>Methanobacteriota</taxon>
        <taxon>Stenosarchaea group</taxon>
        <taxon>Methanomicrobia</taxon>
        <taxon>Methanomicrobiales</taxon>
        <taxon>Methanomicrobiaceae</taxon>
        <taxon>Methanoculleus</taxon>
    </lineage>
</organism>
<dbReference type="Proteomes" id="UP000069850">
    <property type="component" value="Chromosome 1"/>
</dbReference>
<dbReference type="KEGG" id="mema:MMAB1_3403"/>
<gene>
    <name evidence="1" type="ORF">MMAB1_3403</name>
</gene>
<reference evidence="1 2" key="1">
    <citation type="submission" date="2016-01" db="EMBL/GenBank/DDBJ databases">
        <authorList>
            <person name="Manzoor S."/>
        </authorList>
    </citation>
    <scope>NUCLEOTIDE SEQUENCE [LARGE SCALE GENOMIC DNA]</scope>
    <source>
        <strain evidence="1">Methanoculleus sp MAB1</strain>
    </source>
</reference>
<dbReference type="EMBL" id="LT158599">
    <property type="protein sequence ID" value="CVK34616.1"/>
    <property type="molecule type" value="Genomic_DNA"/>
</dbReference>
<sequence>MMMDISRLKYRVEVLGDNGDIKRYGPFNEQKAREFFEVEESFGGTARIVRLEEGIQQRWEVLTECGDWDRYERGHREKKKVEVPLQ</sequence>
<name>A0A0X8XYW8_9EURY</name>
<evidence type="ECO:0000313" key="1">
    <source>
        <dbReference type="EMBL" id="CVK34616.1"/>
    </source>
</evidence>
<proteinExistence type="predicted"/>
<dbReference type="GeneID" id="27138790"/>
<dbReference type="AlphaFoldDB" id="A0A0X8XYW8"/>